<dbReference type="STRING" id="1117702.AQZ52_07605"/>
<dbReference type="Gene3D" id="3.90.230.10">
    <property type="entry name" value="Creatinase/methionine aminopeptidase superfamily"/>
    <property type="match status" value="1"/>
</dbReference>
<dbReference type="OrthoDB" id="9761809at2"/>
<evidence type="ECO:0000256" key="1">
    <source>
        <dbReference type="SAM" id="SignalP"/>
    </source>
</evidence>
<dbReference type="EMBL" id="LLZS01000003">
    <property type="protein sequence ID" value="KUR73048.1"/>
    <property type="molecule type" value="Genomic_DNA"/>
</dbReference>
<dbReference type="Proteomes" id="UP000058012">
    <property type="component" value="Unassembled WGS sequence"/>
</dbReference>
<dbReference type="InterPro" id="IPR036005">
    <property type="entry name" value="Creatinase/aminopeptidase-like"/>
</dbReference>
<dbReference type="SUPFAM" id="SSF55920">
    <property type="entry name" value="Creatinase/aminopeptidase"/>
    <property type="match status" value="1"/>
</dbReference>
<dbReference type="InterPro" id="IPR000994">
    <property type="entry name" value="Pept_M24"/>
</dbReference>
<evidence type="ECO:0000313" key="4">
    <source>
        <dbReference type="EMBL" id="KUR73048.1"/>
    </source>
</evidence>
<evidence type="ECO:0000313" key="5">
    <source>
        <dbReference type="Proteomes" id="UP000058012"/>
    </source>
</evidence>
<dbReference type="PROSITE" id="PS51318">
    <property type="entry name" value="TAT"/>
    <property type="match status" value="1"/>
</dbReference>
<name>A0A117UY78_9SPHN</name>
<reference evidence="4 5" key="1">
    <citation type="submission" date="2015-10" db="EMBL/GenBank/DDBJ databases">
        <title>Draft genome sequence of Novosphingobium fuchskuhlense DSM 25065 isolated from a surface water sample of the southwest basin of Lake Grosse Fuchskuhle.</title>
        <authorList>
            <person name="Ruckert C."/>
            <person name="Winkler A."/>
            <person name="Glaeser J."/>
            <person name="Grossart H.-P."/>
            <person name="Kalinowski J."/>
            <person name="Glaeser S."/>
        </authorList>
    </citation>
    <scope>NUCLEOTIDE SEQUENCE [LARGE SCALE GENOMIC DNA]</scope>
    <source>
        <strain evidence="4 5">FNE08-7</strain>
    </source>
</reference>
<dbReference type="AlphaFoldDB" id="A0A117UY78"/>
<feature type="domain" description="Creatinase N-terminal" evidence="3">
    <location>
        <begin position="46"/>
        <end position="176"/>
    </location>
</feature>
<evidence type="ECO:0000259" key="3">
    <source>
        <dbReference type="Pfam" id="PF01321"/>
    </source>
</evidence>
<sequence length="406" mass="42672">MIWSRRGVLAGAGGMAALAAMPLKGAAPGGLADAAVPITPAERMARIAKVQGLMAEQRIAALLVESGTTLTYFTGIRWSRSERITAAVIPATGQPIVVTPFFEAPSVKETLAVPADLRTWHEDASPFALIADALKGRPGPVAVEQTTRAFITEGLAREGSFAVVSGAALVNACRQIKSPAELALMQRANTITLAAMREAHGAVRAGMTAADIGALVEKATVRLGATSDFALVLLNEASAYPHGSHSPQTVHEGSVVLMDCGCVVEDYQSDISRTFVFGEPTARQRKVWDTVRRGQDAVFGAAKVGTPVSALDAAVRRFYESEGWGPGFVLPGLPHRAGHGIGMDGHESPYLVGSDQTPLAPGMCFSNEPGLYTPGAFGVRLEDCWVMTEAGPKSFTPLARSLDDPI</sequence>
<dbReference type="SUPFAM" id="SSF53092">
    <property type="entry name" value="Creatinase/prolidase N-terminal domain"/>
    <property type="match status" value="1"/>
</dbReference>
<dbReference type="PANTHER" id="PTHR46112">
    <property type="entry name" value="AMINOPEPTIDASE"/>
    <property type="match status" value="1"/>
</dbReference>
<gene>
    <name evidence="4" type="ORF">AQZ52_07605</name>
</gene>
<dbReference type="InterPro" id="IPR050659">
    <property type="entry name" value="Peptidase_M24B"/>
</dbReference>
<dbReference type="Pfam" id="PF00557">
    <property type="entry name" value="Peptidase_M24"/>
    <property type="match status" value="1"/>
</dbReference>
<proteinExistence type="predicted"/>
<dbReference type="PANTHER" id="PTHR46112:SF3">
    <property type="entry name" value="AMINOPEPTIDASE YPDF"/>
    <property type="match status" value="1"/>
</dbReference>
<dbReference type="Gene3D" id="3.40.350.10">
    <property type="entry name" value="Creatinase/prolidase N-terminal domain"/>
    <property type="match status" value="1"/>
</dbReference>
<keyword evidence="5" id="KW-1185">Reference proteome</keyword>
<evidence type="ECO:0000259" key="2">
    <source>
        <dbReference type="Pfam" id="PF00557"/>
    </source>
</evidence>
<keyword evidence="1" id="KW-0732">Signal</keyword>
<dbReference type="RefSeq" id="WP_067908048.1">
    <property type="nucleotide sequence ID" value="NZ_KQ954244.1"/>
</dbReference>
<dbReference type="InterPro" id="IPR000587">
    <property type="entry name" value="Creatinase_N"/>
</dbReference>
<comment type="caution">
    <text evidence="4">The sequence shown here is derived from an EMBL/GenBank/DDBJ whole genome shotgun (WGS) entry which is preliminary data.</text>
</comment>
<organism evidence="4 5">
    <name type="scientific">Novosphingobium fuchskuhlense</name>
    <dbReference type="NCBI Taxonomy" id="1117702"/>
    <lineage>
        <taxon>Bacteria</taxon>
        <taxon>Pseudomonadati</taxon>
        <taxon>Pseudomonadota</taxon>
        <taxon>Alphaproteobacteria</taxon>
        <taxon>Sphingomonadales</taxon>
        <taxon>Sphingomonadaceae</taxon>
        <taxon>Novosphingobium</taxon>
    </lineage>
</organism>
<accession>A0A117UY78</accession>
<feature type="signal peptide" evidence="1">
    <location>
        <begin position="1"/>
        <end position="26"/>
    </location>
</feature>
<dbReference type="Pfam" id="PF01321">
    <property type="entry name" value="Creatinase_N"/>
    <property type="match status" value="1"/>
</dbReference>
<feature type="domain" description="Peptidase M24" evidence="2">
    <location>
        <begin position="184"/>
        <end position="389"/>
    </location>
</feature>
<dbReference type="InterPro" id="IPR029149">
    <property type="entry name" value="Creatin/AminoP/Spt16_N"/>
</dbReference>
<protein>
    <submittedName>
        <fullName evidence="4">Peptidase</fullName>
    </submittedName>
</protein>
<feature type="chain" id="PRO_5007157106" evidence="1">
    <location>
        <begin position="27"/>
        <end position="406"/>
    </location>
</feature>
<dbReference type="InterPro" id="IPR006311">
    <property type="entry name" value="TAT_signal"/>
</dbReference>